<reference evidence="1 2" key="1">
    <citation type="journal article" date="2011" name="Stand. Genomic Sci.">
        <title>Complete genome of the onion pathogen Enterobacter cloacae EcWSU1.</title>
        <authorList>
            <person name="Humann J.L."/>
            <person name="Wildung M."/>
            <person name="Cheng C.H."/>
            <person name="Lee T."/>
            <person name="Stewart J.E."/>
            <person name="Drew J.C."/>
            <person name="Triplett E.W."/>
            <person name="Main D."/>
            <person name="Schroeder B.K."/>
        </authorList>
    </citation>
    <scope>NUCLEOTIDE SEQUENCE [LARGE SCALE GENOMIC DNA]</scope>
    <source>
        <strain evidence="1 2">EcWSU1</strain>
    </source>
</reference>
<dbReference type="HOGENOM" id="CLU_3381688_0_0_6"/>
<dbReference type="KEGG" id="eec:EcWSU1_00660"/>
<evidence type="ECO:0000313" key="1">
    <source>
        <dbReference type="EMBL" id="AEW72100.1"/>
    </source>
</evidence>
<name>G8LM16_9ENTR</name>
<dbReference type="AlphaFoldDB" id="G8LM16"/>
<protein>
    <submittedName>
        <fullName evidence="1">Uncharacterized protein</fullName>
    </submittedName>
</protein>
<evidence type="ECO:0000313" key="2">
    <source>
        <dbReference type="Proteomes" id="UP000007838"/>
    </source>
</evidence>
<accession>G8LM16</accession>
<gene>
    <name evidence="1" type="ORF">EcWSU1_00660</name>
</gene>
<dbReference type="Proteomes" id="UP000007838">
    <property type="component" value="Chromosome"/>
</dbReference>
<dbReference type="EMBL" id="CP002886">
    <property type="protein sequence ID" value="AEW72100.1"/>
    <property type="molecule type" value="Genomic_DNA"/>
</dbReference>
<sequence>MHASDADTDVRKLSESLISLLFYCLLLPKECSQ</sequence>
<proteinExistence type="predicted"/>
<organism evidence="1 2">
    <name type="scientific">Enterobacter ludwigii</name>
    <dbReference type="NCBI Taxonomy" id="299767"/>
    <lineage>
        <taxon>Bacteria</taxon>
        <taxon>Pseudomonadati</taxon>
        <taxon>Pseudomonadota</taxon>
        <taxon>Gammaproteobacteria</taxon>
        <taxon>Enterobacterales</taxon>
        <taxon>Enterobacteriaceae</taxon>
        <taxon>Enterobacter</taxon>
        <taxon>Enterobacter cloacae complex</taxon>
    </lineage>
</organism>